<evidence type="ECO:0000313" key="3">
    <source>
        <dbReference type="EMBL" id="RNL78062.1"/>
    </source>
</evidence>
<keyword evidence="1" id="KW-0812">Transmembrane</keyword>
<dbReference type="OrthoDB" id="9768499at2"/>
<keyword evidence="1" id="KW-0472">Membrane</keyword>
<dbReference type="GO" id="GO:0035556">
    <property type="term" value="P:intracellular signal transduction"/>
    <property type="evidence" value="ECO:0007669"/>
    <property type="project" value="InterPro"/>
</dbReference>
<protein>
    <submittedName>
        <fullName evidence="3">Adenylate/guanylate cyclase domain-containing protein</fullName>
    </submittedName>
</protein>
<dbReference type="Proteomes" id="UP000267469">
    <property type="component" value="Unassembled WGS sequence"/>
</dbReference>
<reference evidence="3 4" key="1">
    <citation type="submission" date="2018-10" db="EMBL/GenBank/DDBJ databases">
        <title>Sinomicrobium pectinilyticum sp. nov., a pectinase-producing bacterium isolated from alkaline and saline soil, and emended description of the genus Sinomicrobium.</title>
        <authorList>
            <person name="Cheng B."/>
            <person name="Li C."/>
            <person name="Lai Q."/>
            <person name="Du M."/>
            <person name="Shao Z."/>
            <person name="Xu P."/>
            <person name="Yang C."/>
        </authorList>
    </citation>
    <scope>NUCLEOTIDE SEQUENCE [LARGE SCALE GENOMIC DNA]</scope>
    <source>
        <strain evidence="3 4">5DNS001</strain>
    </source>
</reference>
<feature type="transmembrane region" description="Helical" evidence="1">
    <location>
        <begin position="12"/>
        <end position="32"/>
    </location>
</feature>
<dbReference type="PANTHER" id="PTHR43081:SF1">
    <property type="entry name" value="ADENYLATE CYCLASE, TERMINAL-DIFFERENTIATION SPECIFIC"/>
    <property type="match status" value="1"/>
</dbReference>
<dbReference type="Gene3D" id="3.30.70.1230">
    <property type="entry name" value="Nucleotide cyclase"/>
    <property type="match status" value="1"/>
</dbReference>
<sequence>MKRGLQLKLKQLMIIILAWMAIGFIIAVYDHLILHTNTSLGPSDDYSFAISAMRNVGAGLIGALLGGSLLVFYVNVKYRDKPYGYTLLFVSVTFICIIALITLIMAAIIVPIKTGRPLYDPMSEEAFYAFVTDSYPIKNGLVWSFIVAVTQLLLQMNSKFGPDTFWNIIKGKYNTPKTEKRIFMFLDLNSSTTIAERLGNEAYHALLKDFFADITDPILESRGNIYQYVGDEVVVVWKFKEGVENLQCLRCFSEMKKHIGEKKEKYIYRYGIVPSFKAGIHCGRVVAGEIGVIKRDITYSGDVLNTTARILGMCSRFHEEVIATSDLLSELDLARGFTIRNLGAIKLKGKEQEVLLIAVRETEADQ</sequence>
<dbReference type="GO" id="GO:0009190">
    <property type="term" value="P:cyclic nucleotide biosynthetic process"/>
    <property type="evidence" value="ECO:0007669"/>
    <property type="project" value="InterPro"/>
</dbReference>
<evidence type="ECO:0000313" key="4">
    <source>
        <dbReference type="Proteomes" id="UP000267469"/>
    </source>
</evidence>
<dbReference type="PROSITE" id="PS50125">
    <property type="entry name" value="GUANYLATE_CYCLASE_2"/>
    <property type="match status" value="1"/>
</dbReference>
<dbReference type="CDD" id="cd07302">
    <property type="entry name" value="CHD"/>
    <property type="match status" value="1"/>
</dbReference>
<proteinExistence type="predicted"/>
<dbReference type="SUPFAM" id="SSF55073">
    <property type="entry name" value="Nucleotide cyclase"/>
    <property type="match status" value="1"/>
</dbReference>
<dbReference type="AlphaFoldDB" id="A0A3N0DR16"/>
<comment type="caution">
    <text evidence="3">The sequence shown here is derived from an EMBL/GenBank/DDBJ whole genome shotgun (WGS) entry which is preliminary data.</text>
</comment>
<name>A0A3N0DR16_SINP1</name>
<evidence type="ECO:0000256" key="1">
    <source>
        <dbReference type="SAM" id="Phobius"/>
    </source>
</evidence>
<accession>A0A3N0DR16</accession>
<keyword evidence="4" id="KW-1185">Reference proteome</keyword>
<dbReference type="InterPro" id="IPR050697">
    <property type="entry name" value="Adenylyl/Guanylyl_Cyclase_3/4"/>
</dbReference>
<feature type="transmembrane region" description="Helical" evidence="1">
    <location>
        <begin position="52"/>
        <end position="74"/>
    </location>
</feature>
<gene>
    <name evidence="3" type="ORF">ED312_19885</name>
</gene>
<dbReference type="InterPro" id="IPR001054">
    <property type="entry name" value="A/G_cyclase"/>
</dbReference>
<evidence type="ECO:0000259" key="2">
    <source>
        <dbReference type="PROSITE" id="PS50125"/>
    </source>
</evidence>
<keyword evidence="1" id="KW-1133">Transmembrane helix</keyword>
<feature type="transmembrane region" description="Helical" evidence="1">
    <location>
        <begin position="86"/>
        <end position="112"/>
    </location>
</feature>
<feature type="domain" description="Guanylate cyclase" evidence="2">
    <location>
        <begin position="182"/>
        <end position="311"/>
    </location>
</feature>
<dbReference type="InterPro" id="IPR029787">
    <property type="entry name" value="Nucleotide_cyclase"/>
</dbReference>
<organism evidence="3 4">
    <name type="scientific">Sinomicrobium pectinilyticum</name>
    <dbReference type="NCBI Taxonomy" id="1084421"/>
    <lineage>
        <taxon>Bacteria</taxon>
        <taxon>Pseudomonadati</taxon>
        <taxon>Bacteroidota</taxon>
        <taxon>Flavobacteriia</taxon>
        <taxon>Flavobacteriales</taxon>
        <taxon>Flavobacteriaceae</taxon>
        <taxon>Sinomicrobium</taxon>
    </lineage>
</organism>
<dbReference type="GO" id="GO:0004016">
    <property type="term" value="F:adenylate cyclase activity"/>
    <property type="evidence" value="ECO:0007669"/>
    <property type="project" value="UniProtKB-ARBA"/>
</dbReference>
<dbReference type="PANTHER" id="PTHR43081">
    <property type="entry name" value="ADENYLATE CYCLASE, TERMINAL-DIFFERENTIATION SPECIFIC-RELATED"/>
    <property type="match status" value="1"/>
</dbReference>
<dbReference type="EMBL" id="RJTM01000138">
    <property type="protein sequence ID" value="RNL78062.1"/>
    <property type="molecule type" value="Genomic_DNA"/>
</dbReference>
<dbReference type="Pfam" id="PF00211">
    <property type="entry name" value="Guanylate_cyc"/>
    <property type="match status" value="1"/>
</dbReference>